<dbReference type="Proteomes" id="UP001476282">
    <property type="component" value="Unassembled WGS sequence"/>
</dbReference>
<organism evidence="2 3">
    <name type="scientific">Haloferula sargassicola</name>
    <dbReference type="NCBI Taxonomy" id="490096"/>
    <lineage>
        <taxon>Bacteria</taxon>
        <taxon>Pseudomonadati</taxon>
        <taxon>Verrucomicrobiota</taxon>
        <taxon>Verrucomicrobiia</taxon>
        <taxon>Verrucomicrobiales</taxon>
        <taxon>Verrucomicrobiaceae</taxon>
        <taxon>Haloferula</taxon>
    </lineage>
</organism>
<evidence type="ECO:0000256" key="1">
    <source>
        <dbReference type="SAM" id="SignalP"/>
    </source>
</evidence>
<accession>A0ABP9UPV4</accession>
<gene>
    <name evidence="2" type="ORF">Hsar01_01970</name>
</gene>
<dbReference type="EMBL" id="BAABRI010000009">
    <property type="protein sequence ID" value="GAA5482747.1"/>
    <property type="molecule type" value="Genomic_DNA"/>
</dbReference>
<feature type="chain" id="PRO_5046695775" description="Glycoside hydrolase family 5 domain-containing protein" evidence="1">
    <location>
        <begin position="17"/>
        <end position="371"/>
    </location>
</feature>
<reference evidence="2 3" key="1">
    <citation type="submission" date="2024-02" db="EMBL/GenBank/DDBJ databases">
        <title>Haloferula sargassicola NBRC 104335.</title>
        <authorList>
            <person name="Ichikawa N."/>
            <person name="Katano-Makiyama Y."/>
            <person name="Hidaka K."/>
        </authorList>
    </citation>
    <scope>NUCLEOTIDE SEQUENCE [LARGE SCALE GENOMIC DNA]</scope>
    <source>
        <strain evidence="2 3">NBRC 104335</strain>
    </source>
</reference>
<feature type="signal peptide" evidence="1">
    <location>
        <begin position="1"/>
        <end position="16"/>
    </location>
</feature>
<dbReference type="RefSeq" id="WP_353566876.1">
    <property type="nucleotide sequence ID" value="NZ_BAABRI010000009.1"/>
</dbReference>
<proteinExistence type="predicted"/>
<name>A0ABP9UPV4_9BACT</name>
<keyword evidence="3" id="KW-1185">Reference proteome</keyword>
<protein>
    <recommendedName>
        <fullName evidence="4">Glycoside hydrolase family 5 domain-containing protein</fullName>
    </recommendedName>
</protein>
<comment type="caution">
    <text evidence="2">The sequence shown here is derived from an EMBL/GenBank/DDBJ whole genome shotgun (WGS) entry which is preliminary data.</text>
</comment>
<evidence type="ECO:0000313" key="2">
    <source>
        <dbReference type="EMBL" id="GAA5482747.1"/>
    </source>
</evidence>
<evidence type="ECO:0000313" key="3">
    <source>
        <dbReference type="Proteomes" id="UP001476282"/>
    </source>
</evidence>
<evidence type="ECO:0008006" key="4">
    <source>
        <dbReference type="Google" id="ProtNLM"/>
    </source>
</evidence>
<dbReference type="Gene3D" id="3.20.20.80">
    <property type="entry name" value="Glycosidases"/>
    <property type="match status" value="1"/>
</dbReference>
<dbReference type="InterPro" id="IPR017853">
    <property type="entry name" value="GH"/>
</dbReference>
<dbReference type="SUPFAM" id="SSF51445">
    <property type="entry name" value="(Trans)glycosidases"/>
    <property type="match status" value="1"/>
</dbReference>
<sequence>MKCLAFLALMLLPAGADTILEFDTRAAGEDKAIRHWGIDATWASPDNTRESMTHGEPLIDFVRIGVYMHRPLQEDGSLSDAQIAKLTHALGCAEIVAKDVPIMLSPHNEEGIIGWYKNGDGSAHLDRWLQAIAATREWVQGKGHPVAMIEAFNEPDYEKWNMGTREDLDELSRRMKPWQVLRVGPSTMSTASAGPWYGEIHRHVDIGSTHTLYGTMREFIDFAKEVKRDRNQLFCPEAHSIAEVMVGAEVGVDYAAWWAAISEARGRFMRACQGKRLAYAAVEENWSAGSVYRAPDGSLHAFVGATERENGITTSYRIVCRNEDVTYFPDGDRENGQPRKRGEAYEVVAKPAGGSISRWIEIVPASPAGTR</sequence>
<keyword evidence="1" id="KW-0732">Signal</keyword>